<proteinExistence type="predicted"/>
<dbReference type="InterPro" id="IPR010869">
    <property type="entry name" value="DUF1501"/>
</dbReference>
<dbReference type="EMBL" id="UINC01021887">
    <property type="protein sequence ID" value="SVA90390.1"/>
    <property type="molecule type" value="Genomic_DNA"/>
</dbReference>
<organism evidence="1">
    <name type="scientific">marine metagenome</name>
    <dbReference type="NCBI Taxonomy" id="408172"/>
    <lineage>
        <taxon>unclassified sequences</taxon>
        <taxon>metagenomes</taxon>
        <taxon>ecological metagenomes</taxon>
    </lineage>
</organism>
<dbReference type="AlphaFoldDB" id="A0A381ZMC4"/>
<dbReference type="Pfam" id="PF07394">
    <property type="entry name" value="DUF1501"/>
    <property type="match status" value="1"/>
</dbReference>
<dbReference type="PANTHER" id="PTHR43737">
    <property type="entry name" value="BLL7424 PROTEIN"/>
    <property type="match status" value="1"/>
</dbReference>
<gene>
    <name evidence="1" type="ORF">METZ01_LOCUS143244</name>
</gene>
<evidence type="ECO:0008006" key="2">
    <source>
        <dbReference type="Google" id="ProtNLM"/>
    </source>
</evidence>
<protein>
    <recommendedName>
        <fullName evidence="2">DUF1501 domain-containing protein</fullName>
    </recommendedName>
</protein>
<accession>A0A381ZMC4</accession>
<sequence>MLALRSLLAADNPNPMSALAPQFATRAKSVIFLFMYGGPSQVDTFDPKPALDRWNGKVISTFRKEDAFNAATKATAMRSPYTFAKHGQSGLDICEKFPHLARHADKLCVIRSLHADSNNHGPALFQMNSGFVQSGHPSMGSWVTYGLGSENENLPGYVVLTDRNGAPVNGAMNWSNGFMPATYQGVPFQSAGSPILYLKRPKGVTVAQQRRRLDLIRKWNERYSAANPTESALAARVAAYE</sequence>
<feature type="non-terminal residue" evidence="1">
    <location>
        <position position="241"/>
    </location>
</feature>
<evidence type="ECO:0000313" key="1">
    <source>
        <dbReference type="EMBL" id="SVA90390.1"/>
    </source>
</evidence>
<dbReference type="PANTHER" id="PTHR43737:SF1">
    <property type="entry name" value="DUF1501 DOMAIN-CONTAINING PROTEIN"/>
    <property type="match status" value="1"/>
</dbReference>
<name>A0A381ZMC4_9ZZZZ</name>
<reference evidence="1" key="1">
    <citation type="submission" date="2018-05" db="EMBL/GenBank/DDBJ databases">
        <authorList>
            <person name="Lanie J.A."/>
            <person name="Ng W.-L."/>
            <person name="Kazmierczak K.M."/>
            <person name="Andrzejewski T.M."/>
            <person name="Davidsen T.M."/>
            <person name="Wayne K.J."/>
            <person name="Tettelin H."/>
            <person name="Glass J.I."/>
            <person name="Rusch D."/>
            <person name="Podicherti R."/>
            <person name="Tsui H.-C.T."/>
            <person name="Winkler M.E."/>
        </authorList>
    </citation>
    <scope>NUCLEOTIDE SEQUENCE</scope>
</reference>